<dbReference type="PROSITE" id="PS51462">
    <property type="entry name" value="NUDIX"/>
    <property type="match status" value="1"/>
</dbReference>
<dbReference type="OrthoDB" id="9761969at2"/>
<accession>A0A1L3GQW2</accession>
<keyword evidence="1 2" id="KW-0378">Hydrolase</keyword>
<evidence type="ECO:0000313" key="5">
    <source>
        <dbReference type="Proteomes" id="UP000182517"/>
    </source>
</evidence>
<reference evidence="4 5" key="1">
    <citation type="journal article" date="2017" name="Genome Announc.">
        <title>Complete Genome Sequences of Two Acetylene-Fermenting Pelobacter acetylenicus Strains.</title>
        <authorList>
            <person name="Sutton J.M."/>
            <person name="Baesman S.M."/>
            <person name="Fierst J.L."/>
            <person name="Poret-Peterson A.T."/>
            <person name="Oremland R.S."/>
            <person name="Dunlap D.S."/>
            <person name="Akob D.M."/>
        </authorList>
    </citation>
    <scope>NUCLEOTIDE SEQUENCE [LARGE SCALE GENOMIC DNA]</scope>
    <source>
        <strain evidence="4 5">SFB93</strain>
    </source>
</reference>
<dbReference type="InterPro" id="IPR020084">
    <property type="entry name" value="NUDIX_hydrolase_CS"/>
</dbReference>
<evidence type="ECO:0000256" key="1">
    <source>
        <dbReference type="ARBA" id="ARBA00022801"/>
    </source>
</evidence>
<dbReference type="PROSITE" id="PS00893">
    <property type="entry name" value="NUDIX_BOX"/>
    <property type="match status" value="1"/>
</dbReference>
<dbReference type="PANTHER" id="PTHR13030">
    <property type="entry name" value="NUDIX HYDROLASE"/>
    <property type="match status" value="1"/>
</dbReference>
<dbReference type="SUPFAM" id="SSF55811">
    <property type="entry name" value="Nudix"/>
    <property type="match status" value="1"/>
</dbReference>
<dbReference type="CDD" id="cd03670">
    <property type="entry name" value="NUDIX_ADPRase_Nudt9"/>
    <property type="match status" value="1"/>
</dbReference>
<dbReference type="Gene3D" id="3.90.79.10">
    <property type="entry name" value="Nucleoside Triphosphate Pyrophosphohydrolase"/>
    <property type="match status" value="1"/>
</dbReference>
<sequence length="297" mass="33344">MENNDQNTGWSLLGVKPTVDLASSWLQGDVEVYVESYRARFEWPPEYPRRFNVADENTPWEVDYPAYAPKYFVAPVVLDNDCLKKADGWADPEDVSLAELPTESFEGPIQLDEQGRPLNPRGRCGMTGRGLLGKWGPNYAADPIITRVNERFGDVEMLAIQRKDNGQWAIPGGMVDKGEAVSGTLRRELKEETGVDLDLSDAHLVYQGFVDDRRSTDNAWIESTVKHLHLTGEQAKELEPEAGSDALSVTWLPLTERSLKKLYASHGYFVVCALGMLYKRQPDALPAKFLEVLASYY</sequence>
<dbReference type="PRINTS" id="PR00502">
    <property type="entry name" value="NUDIXFAMILY"/>
</dbReference>
<evidence type="ECO:0000256" key="2">
    <source>
        <dbReference type="RuleBase" id="RU003476"/>
    </source>
</evidence>
<dbReference type="InterPro" id="IPR000086">
    <property type="entry name" value="NUDIX_hydrolase_dom"/>
</dbReference>
<dbReference type="STRING" id="1842532.A7E78_11010"/>
<dbReference type="Proteomes" id="UP000182517">
    <property type="component" value="Chromosome"/>
</dbReference>
<keyword evidence="5" id="KW-1185">Reference proteome</keyword>
<feature type="domain" description="Nudix hydrolase" evidence="3">
    <location>
        <begin position="134"/>
        <end position="276"/>
    </location>
</feature>
<organism evidence="4 5">
    <name type="scientific">Syntrophotalea acetylenivorans</name>
    <dbReference type="NCBI Taxonomy" id="1842532"/>
    <lineage>
        <taxon>Bacteria</taxon>
        <taxon>Pseudomonadati</taxon>
        <taxon>Thermodesulfobacteriota</taxon>
        <taxon>Desulfuromonadia</taxon>
        <taxon>Desulfuromonadales</taxon>
        <taxon>Syntrophotaleaceae</taxon>
        <taxon>Syntrophotalea</taxon>
    </lineage>
</organism>
<name>A0A1L3GQW2_9BACT</name>
<evidence type="ECO:0000259" key="3">
    <source>
        <dbReference type="PROSITE" id="PS51462"/>
    </source>
</evidence>
<dbReference type="InterPro" id="IPR020476">
    <property type="entry name" value="Nudix_hydrolase"/>
</dbReference>
<dbReference type="EMBL" id="CP015519">
    <property type="protein sequence ID" value="APG28332.1"/>
    <property type="molecule type" value="Genomic_DNA"/>
</dbReference>
<comment type="similarity">
    <text evidence="2">Belongs to the Nudix hydrolase family.</text>
</comment>
<dbReference type="InterPro" id="IPR015797">
    <property type="entry name" value="NUDIX_hydrolase-like_dom_sf"/>
</dbReference>
<dbReference type="AlphaFoldDB" id="A0A1L3GQW2"/>
<dbReference type="PANTHER" id="PTHR13030:SF8">
    <property type="entry name" value="ADP-RIBOSE PYROPHOSPHATASE, MITOCHONDRIAL"/>
    <property type="match status" value="1"/>
</dbReference>
<dbReference type="InterPro" id="IPR039989">
    <property type="entry name" value="NUDT9"/>
</dbReference>
<dbReference type="RefSeq" id="WP_072284360.1">
    <property type="nucleotide sequence ID" value="NZ_CP015519.1"/>
</dbReference>
<gene>
    <name evidence="4" type="ORF">A7E78_11010</name>
</gene>
<protein>
    <submittedName>
        <fullName evidence="4">NUDIX hydrolase</fullName>
    </submittedName>
</protein>
<dbReference type="Pfam" id="PF25969">
    <property type="entry name" value="NUDT9_N"/>
    <property type="match status" value="1"/>
</dbReference>
<dbReference type="GO" id="GO:0047631">
    <property type="term" value="F:ADP-ribose diphosphatase activity"/>
    <property type="evidence" value="ECO:0007669"/>
    <property type="project" value="InterPro"/>
</dbReference>
<proteinExistence type="inferred from homology"/>
<dbReference type="KEGG" id="pef:A7E78_11010"/>
<dbReference type="Pfam" id="PF00293">
    <property type="entry name" value="NUDIX"/>
    <property type="match status" value="1"/>
</dbReference>
<evidence type="ECO:0000313" key="4">
    <source>
        <dbReference type="EMBL" id="APG28332.1"/>
    </source>
</evidence>